<dbReference type="Gene3D" id="1.10.357.10">
    <property type="entry name" value="Tetracycline Repressor, domain 2"/>
    <property type="match status" value="1"/>
</dbReference>
<dbReference type="SUPFAM" id="SSF46689">
    <property type="entry name" value="Homeodomain-like"/>
    <property type="match status" value="1"/>
</dbReference>
<keyword evidence="1 2" id="KW-0238">DNA-binding</keyword>
<evidence type="ECO:0000313" key="4">
    <source>
        <dbReference type="EMBL" id="PKB30814.1"/>
    </source>
</evidence>
<dbReference type="AlphaFoldDB" id="A0AA44UPI5"/>
<dbReference type="Pfam" id="PF18556">
    <property type="entry name" value="TetR_C_35"/>
    <property type="match status" value="1"/>
</dbReference>
<dbReference type="InterPro" id="IPR040611">
    <property type="entry name" value="AlkX_C"/>
</dbReference>
<dbReference type="Proteomes" id="UP000232453">
    <property type="component" value="Unassembled WGS sequence"/>
</dbReference>
<evidence type="ECO:0000259" key="3">
    <source>
        <dbReference type="PROSITE" id="PS50977"/>
    </source>
</evidence>
<feature type="DNA-binding region" description="H-T-H motif" evidence="2">
    <location>
        <begin position="44"/>
        <end position="63"/>
    </location>
</feature>
<feature type="domain" description="HTH tetR-type" evidence="3">
    <location>
        <begin position="21"/>
        <end position="81"/>
    </location>
</feature>
<evidence type="ECO:0000256" key="1">
    <source>
        <dbReference type="ARBA" id="ARBA00023125"/>
    </source>
</evidence>
<gene>
    <name evidence="4" type="ORF">ATL51_2487</name>
</gene>
<dbReference type="EMBL" id="PHUJ01000003">
    <property type="protein sequence ID" value="PKB30814.1"/>
    <property type="molecule type" value="Genomic_DNA"/>
</dbReference>
<proteinExistence type="predicted"/>
<evidence type="ECO:0000313" key="5">
    <source>
        <dbReference type="Proteomes" id="UP000232453"/>
    </source>
</evidence>
<dbReference type="InterPro" id="IPR001647">
    <property type="entry name" value="HTH_TetR"/>
</dbReference>
<dbReference type="Pfam" id="PF00440">
    <property type="entry name" value="TetR_N"/>
    <property type="match status" value="1"/>
</dbReference>
<organism evidence="4 5">
    <name type="scientific">Pseudonocardia alni</name>
    <name type="common">Amycolata alni</name>
    <dbReference type="NCBI Taxonomy" id="33907"/>
    <lineage>
        <taxon>Bacteria</taxon>
        <taxon>Bacillati</taxon>
        <taxon>Actinomycetota</taxon>
        <taxon>Actinomycetes</taxon>
        <taxon>Pseudonocardiales</taxon>
        <taxon>Pseudonocardiaceae</taxon>
        <taxon>Pseudonocardia</taxon>
    </lineage>
</organism>
<dbReference type="InterPro" id="IPR009057">
    <property type="entry name" value="Homeodomain-like_sf"/>
</dbReference>
<sequence>MSLLSYARRMSAPAFYTELRALRLERVLDASVELITEEGWDRLSITKVAQRSGVPRQSLHKEVGTKAELGRAVVDREVERFLARVQEGVAAHPDSLEDGIAAAARHALDHGRQNAVLAAVLRPGHDHGLLELVAVHPDVVLGNAVQALGAQLGAAAPEAMVDTVVRLVLSHLLQPTVEVDQAVDRVRHVVRGFA</sequence>
<evidence type="ECO:0000256" key="2">
    <source>
        <dbReference type="PROSITE-ProRule" id="PRU00335"/>
    </source>
</evidence>
<name>A0AA44UPI5_PSEA5</name>
<comment type="caution">
    <text evidence="4">The sequence shown here is derived from an EMBL/GenBank/DDBJ whole genome shotgun (WGS) entry which is preliminary data.</text>
</comment>
<protein>
    <submittedName>
        <fullName evidence="4">TetR family transcriptional regulator</fullName>
    </submittedName>
</protein>
<reference evidence="4 5" key="1">
    <citation type="submission" date="2017-11" db="EMBL/GenBank/DDBJ databases">
        <title>Sequencing the genomes of 1000 actinobacteria strains.</title>
        <authorList>
            <person name="Klenk H.-P."/>
        </authorList>
    </citation>
    <scope>NUCLEOTIDE SEQUENCE [LARGE SCALE GENOMIC DNA]</scope>
    <source>
        <strain evidence="4 5">DSM 44104</strain>
    </source>
</reference>
<dbReference type="PROSITE" id="PS50977">
    <property type="entry name" value="HTH_TETR_2"/>
    <property type="match status" value="1"/>
</dbReference>
<dbReference type="GO" id="GO:0003677">
    <property type="term" value="F:DNA binding"/>
    <property type="evidence" value="ECO:0007669"/>
    <property type="project" value="UniProtKB-UniRule"/>
</dbReference>
<accession>A0AA44UPI5</accession>